<feature type="transmembrane region" description="Helical" evidence="1">
    <location>
        <begin position="198"/>
        <end position="219"/>
    </location>
</feature>
<evidence type="ECO:0000313" key="3">
    <source>
        <dbReference type="EMBL" id="KAJ7351464.1"/>
    </source>
</evidence>
<keyword evidence="1" id="KW-0472">Membrane</keyword>
<feature type="domain" description="DUF6534" evidence="2">
    <location>
        <begin position="174"/>
        <end position="223"/>
    </location>
</feature>
<feature type="transmembrane region" description="Helical" evidence="1">
    <location>
        <begin position="88"/>
        <end position="106"/>
    </location>
</feature>
<evidence type="ECO:0000313" key="4">
    <source>
        <dbReference type="Proteomes" id="UP001218218"/>
    </source>
</evidence>
<dbReference type="AlphaFoldDB" id="A0AAD7A7Y4"/>
<dbReference type="InterPro" id="IPR045339">
    <property type="entry name" value="DUF6534"/>
</dbReference>
<keyword evidence="1" id="KW-0812">Transmembrane</keyword>
<feature type="transmembrane region" description="Helical" evidence="1">
    <location>
        <begin position="159"/>
        <end position="191"/>
    </location>
</feature>
<evidence type="ECO:0000259" key="2">
    <source>
        <dbReference type="Pfam" id="PF20152"/>
    </source>
</evidence>
<gene>
    <name evidence="3" type="ORF">DFH08DRAFT_957778</name>
</gene>
<keyword evidence="4" id="KW-1185">Reference proteome</keyword>
<comment type="caution">
    <text evidence="3">The sequence shown here is derived from an EMBL/GenBank/DDBJ whole genome shotgun (WGS) entry which is preliminary data.</text>
</comment>
<dbReference type="PANTHER" id="PTHR40465">
    <property type="entry name" value="CHROMOSOME 1, WHOLE GENOME SHOTGUN SEQUENCE"/>
    <property type="match status" value="1"/>
</dbReference>
<dbReference type="Pfam" id="PF20152">
    <property type="entry name" value="DUF6534"/>
    <property type="match status" value="1"/>
</dbReference>
<feature type="transmembrane region" description="Helical" evidence="1">
    <location>
        <begin position="48"/>
        <end position="68"/>
    </location>
</feature>
<organism evidence="3 4">
    <name type="scientific">Mycena albidolilacea</name>
    <dbReference type="NCBI Taxonomy" id="1033008"/>
    <lineage>
        <taxon>Eukaryota</taxon>
        <taxon>Fungi</taxon>
        <taxon>Dikarya</taxon>
        <taxon>Basidiomycota</taxon>
        <taxon>Agaricomycotina</taxon>
        <taxon>Agaricomycetes</taxon>
        <taxon>Agaricomycetidae</taxon>
        <taxon>Agaricales</taxon>
        <taxon>Marasmiineae</taxon>
        <taxon>Mycenaceae</taxon>
        <taxon>Mycena</taxon>
    </lineage>
</organism>
<dbReference type="PANTHER" id="PTHR40465:SF1">
    <property type="entry name" value="DUF6534 DOMAIN-CONTAINING PROTEIN"/>
    <property type="match status" value="1"/>
</dbReference>
<reference evidence="3" key="1">
    <citation type="submission" date="2023-03" db="EMBL/GenBank/DDBJ databases">
        <title>Massive genome expansion in bonnet fungi (Mycena s.s.) driven by repeated elements and novel gene families across ecological guilds.</title>
        <authorList>
            <consortium name="Lawrence Berkeley National Laboratory"/>
            <person name="Harder C.B."/>
            <person name="Miyauchi S."/>
            <person name="Viragh M."/>
            <person name="Kuo A."/>
            <person name="Thoen E."/>
            <person name="Andreopoulos B."/>
            <person name="Lu D."/>
            <person name="Skrede I."/>
            <person name="Drula E."/>
            <person name="Henrissat B."/>
            <person name="Morin E."/>
            <person name="Kohler A."/>
            <person name="Barry K."/>
            <person name="LaButti K."/>
            <person name="Morin E."/>
            <person name="Salamov A."/>
            <person name="Lipzen A."/>
            <person name="Mereny Z."/>
            <person name="Hegedus B."/>
            <person name="Baldrian P."/>
            <person name="Stursova M."/>
            <person name="Weitz H."/>
            <person name="Taylor A."/>
            <person name="Grigoriev I.V."/>
            <person name="Nagy L.G."/>
            <person name="Martin F."/>
            <person name="Kauserud H."/>
        </authorList>
    </citation>
    <scope>NUCLEOTIDE SEQUENCE</scope>
    <source>
        <strain evidence="3">CBHHK002</strain>
    </source>
</reference>
<keyword evidence="1" id="KW-1133">Transmembrane helix</keyword>
<evidence type="ECO:0000256" key="1">
    <source>
        <dbReference type="SAM" id="Phobius"/>
    </source>
</evidence>
<proteinExistence type="predicted"/>
<feature type="transmembrane region" description="Helical" evidence="1">
    <location>
        <begin position="118"/>
        <end position="139"/>
    </location>
</feature>
<sequence>MAPFHPESTLGLGAIELGIFATLLLFGILIPQVYLYYLCNSDRTCVKLLVAAVFILEACHTGAAAQALYCWSAAPTDLLGQPRTISGLSLDIGFETLVTFLVQAYYIDRVYRFSKNAWIGACLFTLCLLRLGGGLALSVASCMKLRDPAYFSLQSRLGWLITAILSVGASVDVFIAMSLCVLVSMTVAICFQSMKNNYVWFGIFVVLGKLYSNSLLASLNSRSLHRKLDSQTRHSFALFSDDSMDGISGDVEFAWSSTGVCPSPAGENSPAPFCLQTPRTPPVVWDQRTLCRVPLSQLTPRQTPGIA</sequence>
<name>A0AAD7A7Y4_9AGAR</name>
<dbReference type="Proteomes" id="UP001218218">
    <property type="component" value="Unassembled WGS sequence"/>
</dbReference>
<protein>
    <recommendedName>
        <fullName evidence="2">DUF6534 domain-containing protein</fullName>
    </recommendedName>
</protein>
<accession>A0AAD7A7Y4</accession>
<feature type="transmembrane region" description="Helical" evidence="1">
    <location>
        <begin position="12"/>
        <end position="36"/>
    </location>
</feature>
<dbReference type="EMBL" id="JARIHO010000013">
    <property type="protein sequence ID" value="KAJ7351464.1"/>
    <property type="molecule type" value="Genomic_DNA"/>
</dbReference>